<gene>
    <name evidence="11" type="ORF">RchiOBHm_Chr1g0329741</name>
</gene>
<organism evidence="11 12">
    <name type="scientific">Rosa chinensis</name>
    <name type="common">China rose</name>
    <dbReference type="NCBI Taxonomy" id="74649"/>
    <lineage>
        <taxon>Eukaryota</taxon>
        <taxon>Viridiplantae</taxon>
        <taxon>Streptophyta</taxon>
        <taxon>Embryophyta</taxon>
        <taxon>Tracheophyta</taxon>
        <taxon>Spermatophyta</taxon>
        <taxon>Magnoliopsida</taxon>
        <taxon>eudicotyledons</taxon>
        <taxon>Gunneridae</taxon>
        <taxon>Pentapetalae</taxon>
        <taxon>rosids</taxon>
        <taxon>fabids</taxon>
        <taxon>Rosales</taxon>
        <taxon>Rosaceae</taxon>
        <taxon>Rosoideae</taxon>
        <taxon>Rosoideae incertae sedis</taxon>
        <taxon>Rosa</taxon>
    </lineage>
</organism>
<evidence type="ECO:0000256" key="7">
    <source>
        <dbReference type="ARBA" id="ARBA00023316"/>
    </source>
</evidence>
<keyword evidence="12" id="KW-1185">Reference proteome</keyword>
<evidence type="ECO:0000256" key="9">
    <source>
        <dbReference type="RuleBase" id="RU361169"/>
    </source>
</evidence>
<proteinExistence type="inferred from homology"/>
<comment type="caution">
    <text evidence="11">The sequence shown here is derived from an EMBL/GenBank/DDBJ whole genome shotgun (WGS) entry which is preliminary data.</text>
</comment>
<dbReference type="Gramene" id="PRQ55901">
    <property type="protein sequence ID" value="PRQ55901"/>
    <property type="gene ID" value="RchiOBHm_Chr1g0329741"/>
</dbReference>
<comment type="subcellular location">
    <subcellularLocation>
        <location evidence="1">Secreted</location>
        <location evidence="1">Cell wall</location>
    </subcellularLocation>
</comment>
<protein>
    <submittedName>
        <fullName evidence="11">Putative polygalacturonase</fullName>
        <ecNumber evidence="11">3.2.1.15</ecNumber>
    </submittedName>
</protein>
<dbReference type="InterPro" id="IPR006626">
    <property type="entry name" value="PbH1"/>
</dbReference>
<dbReference type="GO" id="GO:0005975">
    <property type="term" value="P:carbohydrate metabolic process"/>
    <property type="evidence" value="ECO:0007669"/>
    <property type="project" value="InterPro"/>
</dbReference>
<dbReference type="Pfam" id="PF00295">
    <property type="entry name" value="Glyco_hydro_28"/>
    <property type="match status" value="1"/>
</dbReference>
<accession>A0A2P6SB59</accession>
<dbReference type="EC" id="3.2.1.15" evidence="11"/>
<evidence type="ECO:0000313" key="11">
    <source>
        <dbReference type="EMBL" id="PRQ55901.1"/>
    </source>
</evidence>
<evidence type="ECO:0000256" key="6">
    <source>
        <dbReference type="ARBA" id="ARBA00023295"/>
    </source>
</evidence>
<keyword evidence="3" id="KW-0134">Cell wall</keyword>
<dbReference type="InterPro" id="IPR000743">
    <property type="entry name" value="Glyco_hydro_28"/>
</dbReference>
<evidence type="ECO:0000256" key="8">
    <source>
        <dbReference type="PROSITE-ProRule" id="PRU10052"/>
    </source>
</evidence>
<evidence type="ECO:0000313" key="12">
    <source>
        <dbReference type="Proteomes" id="UP000238479"/>
    </source>
</evidence>
<keyword evidence="6 9" id="KW-0326">Glycosidase</keyword>
<feature type="signal peptide" evidence="10">
    <location>
        <begin position="1"/>
        <end position="25"/>
    </location>
</feature>
<comment type="similarity">
    <text evidence="2 9">Belongs to the glycosyl hydrolase 28 family.</text>
</comment>
<feature type="active site" evidence="8">
    <location>
        <position position="319"/>
    </location>
</feature>
<name>A0A2P6SB59_ROSCH</name>
<keyword evidence="10" id="KW-0732">Signal</keyword>
<dbReference type="GO" id="GO:0004650">
    <property type="term" value="F:polygalacturonase activity"/>
    <property type="evidence" value="ECO:0007669"/>
    <property type="project" value="UniProtKB-EC"/>
</dbReference>
<dbReference type="EMBL" id="PDCK01000039">
    <property type="protein sequence ID" value="PRQ55901.1"/>
    <property type="molecule type" value="Genomic_DNA"/>
</dbReference>
<dbReference type="STRING" id="74649.A0A2P6SB59"/>
<dbReference type="PANTHER" id="PTHR31375">
    <property type="match status" value="1"/>
</dbReference>
<evidence type="ECO:0000256" key="2">
    <source>
        <dbReference type="ARBA" id="ARBA00008834"/>
    </source>
</evidence>
<dbReference type="OMA" id="CNPIVPC"/>
<dbReference type="AlphaFoldDB" id="A0A2P6SB59"/>
<dbReference type="InterPro" id="IPR012334">
    <property type="entry name" value="Pectin_lyas_fold"/>
</dbReference>
<evidence type="ECO:0000256" key="10">
    <source>
        <dbReference type="SAM" id="SignalP"/>
    </source>
</evidence>
<dbReference type="PROSITE" id="PS00502">
    <property type="entry name" value="POLYGALACTURONASE"/>
    <property type="match status" value="1"/>
</dbReference>
<evidence type="ECO:0000256" key="1">
    <source>
        <dbReference type="ARBA" id="ARBA00004191"/>
    </source>
</evidence>
<reference evidence="11 12" key="1">
    <citation type="journal article" date="2018" name="Nat. Genet.">
        <title>The Rosa genome provides new insights in the design of modern roses.</title>
        <authorList>
            <person name="Bendahmane M."/>
        </authorList>
    </citation>
    <scope>NUCLEOTIDE SEQUENCE [LARGE SCALE GENOMIC DNA]</scope>
    <source>
        <strain evidence="12">cv. Old Blush</strain>
    </source>
</reference>
<keyword evidence="7" id="KW-0961">Cell wall biogenesis/degradation</keyword>
<sequence length="475" mass="51283">MEGRILATMFLFMIIMVASPSPSSCARLNGFPTTYTLRDDGAIGYYGDQVAAATSNSFHDKEYGDVFATPNTFKEYYRPLANRQTDDDLQAFPDAWRSLAKSEFNVMNYGAVGNGQVDDTQAFLKAWGDVCGSTQGLPALIIPKGNTFLLNSVEFKGPCKAASVNFQLSGNIVAPNNINAWKDKEKWIQFYDVEGLIINGGGQIDGQGEVWWKVCDNSNCQRPTSVLHIYQCDGLRLSDITHINSPRNHIFIMGSNGVQISDILIRAPDESPNTDGIKISRSTNINIHNSFIGTGDDCIAIISGSSHINITNVMCGPGHGISVGSLGKEGAYNTVEDVQVRNCTLKGTDNGARIKTWQGGSGYARNISFEDIIIQEVKNPIIIDQKYIDKSIAGTGTLLGQGSAVKVSDVTFRNIRGSVAGETAITLDCDDQIGCKNIVMDNIDLTSSVPGKKVSAQCKNVQGFSTSLSPSVPCL</sequence>
<evidence type="ECO:0000256" key="3">
    <source>
        <dbReference type="ARBA" id="ARBA00022512"/>
    </source>
</evidence>
<dbReference type="Gene3D" id="2.160.20.10">
    <property type="entry name" value="Single-stranded right-handed beta-helix, Pectin lyase-like"/>
    <property type="match status" value="1"/>
</dbReference>
<dbReference type="Proteomes" id="UP000238479">
    <property type="component" value="Chromosome 1"/>
</dbReference>
<dbReference type="InterPro" id="IPR011050">
    <property type="entry name" value="Pectin_lyase_fold/virulence"/>
</dbReference>
<dbReference type="GO" id="GO:0071555">
    <property type="term" value="P:cell wall organization"/>
    <property type="evidence" value="ECO:0007669"/>
    <property type="project" value="UniProtKB-KW"/>
</dbReference>
<evidence type="ECO:0000256" key="5">
    <source>
        <dbReference type="ARBA" id="ARBA00022801"/>
    </source>
</evidence>
<dbReference type="SMART" id="SM00710">
    <property type="entry name" value="PbH1"/>
    <property type="match status" value="6"/>
</dbReference>
<feature type="chain" id="PRO_5015146698" evidence="10">
    <location>
        <begin position="26"/>
        <end position="475"/>
    </location>
</feature>
<keyword evidence="5 9" id="KW-0378">Hydrolase</keyword>
<dbReference type="OrthoDB" id="187139at2759"/>
<keyword evidence="4" id="KW-0964">Secreted</keyword>
<evidence type="ECO:0000256" key="4">
    <source>
        <dbReference type="ARBA" id="ARBA00022525"/>
    </source>
</evidence>
<dbReference type="SUPFAM" id="SSF51126">
    <property type="entry name" value="Pectin lyase-like"/>
    <property type="match status" value="1"/>
</dbReference>